<dbReference type="InterPro" id="IPR058240">
    <property type="entry name" value="rSAM_sf"/>
</dbReference>
<keyword evidence="2" id="KW-0349">Heme</keyword>
<dbReference type="InterPro" id="IPR004559">
    <property type="entry name" value="HemW-like"/>
</dbReference>
<dbReference type="SFLD" id="SFLDG01082">
    <property type="entry name" value="B12-binding_domain_containing"/>
    <property type="match status" value="1"/>
</dbReference>
<dbReference type="Gene3D" id="3.80.30.20">
    <property type="entry name" value="tm_1862 like domain"/>
    <property type="match status" value="1"/>
</dbReference>
<sequence length="375" mass="43058">MAGLYIHIPFCAKRCLYCDFFSNTEMKFKEPYINAIIREMELRQEYIGKEPVETIYFGGGTPSQLQAGDFERIFEAANRLFDTSNCKEITLEANPDDMTPEYITSLRSLPFNRVSMGVQSFKEKDLRFLNRRHNREQAFRAVALCKENGIRNISIDLIYGLPGQTLAEWETNLNEAIGLDIPHISAYHLIYEEGTALYKLMETGKVTPAEEELSVTLFSTLIYKLTEAGYLHYEISNFARPGHLSQHNSSYWTGKKYLGIGPSAHSYNGESRQWNISSLPRYLQGIKTGIPDIEIEKLDINTKYNDFIITGLRTMWGIRTTDIRERFGEEKQAYLEQQAATYLRQGLLIHENDTLTLSKEGIFISDGIMSDLLWV</sequence>
<comment type="function">
    <text evidence="2">Probably acts as a heme chaperone, transferring heme to an unknown acceptor. Binds one molecule of heme per monomer, possibly covalently. Binds 1 [4Fe-4S] cluster. The cluster is coordinated with 3 cysteines and an exchangeable S-adenosyl-L-methionine.</text>
</comment>
<evidence type="ECO:0000313" key="4">
    <source>
        <dbReference type="EMBL" id="MBC5633327.1"/>
    </source>
</evidence>
<name>A0ABR7DQV9_9BACT</name>
<proteinExistence type="inferred from homology"/>
<reference evidence="4 5" key="1">
    <citation type="submission" date="2020-08" db="EMBL/GenBank/DDBJ databases">
        <title>Genome public.</title>
        <authorList>
            <person name="Liu C."/>
            <person name="Sun Q."/>
        </authorList>
    </citation>
    <scope>NUCLEOTIDE SEQUENCE [LARGE SCALE GENOMIC DNA]</scope>
    <source>
        <strain evidence="4 5">NSJ-79</strain>
    </source>
</reference>
<feature type="domain" description="Radical SAM core" evidence="3">
    <location>
        <begin position="1"/>
        <end position="224"/>
    </location>
</feature>
<dbReference type="SFLD" id="SFLDF00288">
    <property type="entry name" value="HemN-like__clustered_with_nucl"/>
    <property type="match status" value="1"/>
</dbReference>
<dbReference type="PANTHER" id="PTHR13932">
    <property type="entry name" value="COPROPORPHYRINIGEN III OXIDASE"/>
    <property type="match status" value="1"/>
</dbReference>
<dbReference type="RefSeq" id="WP_186930066.1">
    <property type="nucleotide sequence ID" value="NZ_JACOOJ010000018.1"/>
</dbReference>
<keyword evidence="2" id="KW-0963">Cytoplasm</keyword>
<organism evidence="4 5">
    <name type="scientific">Parabacteroides hominis</name>
    <dbReference type="NCBI Taxonomy" id="2763057"/>
    <lineage>
        <taxon>Bacteria</taxon>
        <taxon>Pseudomonadati</taxon>
        <taxon>Bacteroidota</taxon>
        <taxon>Bacteroidia</taxon>
        <taxon>Bacteroidales</taxon>
        <taxon>Tannerellaceae</taxon>
        <taxon>Parabacteroides</taxon>
    </lineage>
</organism>
<dbReference type="InterPro" id="IPR006638">
    <property type="entry name" value="Elp3/MiaA/NifB-like_rSAM"/>
</dbReference>
<accession>A0ABR7DQV9</accession>
<keyword evidence="2" id="KW-0411">Iron-sulfur</keyword>
<keyword evidence="5" id="KW-1185">Reference proteome</keyword>
<dbReference type="Pfam" id="PF06969">
    <property type="entry name" value="HemN_C"/>
    <property type="match status" value="1"/>
</dbReference>
<keyword evidence="2" id="KW-0479">Metal-binding</keyword>
<dbReference type="PANTHER" id="PTHR13932:SF5">
    <property type="entry name" value="RADICAL S-ADENOSYL METHIONINE DOMAIN-CONTAINING PROTEIN 1, MITOCHONDRIAL"/>
    <property type="match status" value="1"/>
</dbReference>
<evidence type="ECO:0000256" key="1">
    <source>
        <dbReference type="ARBA" id="ARBA00006100"/>
    </source>
</evidence>
<comment type="similarity">
    <text evidence="1">Belongs to the anaerobic coproporphyrinogen-III oxidase family. HemW subfamily.</text>
</comment>
<keyword evidence="2" id="KW-0143">Chaperone</keyword>
<dbReference type="Pfam" id="PF04055">
    <property type="entry name" value="Radical_SAM"/>
    <property type="match status" value="1"/>
</dbReference>
<keyword evidence="2" id="KW-0949">S-adenosyl-L-methionine</keyword>
<protein>
    <recommendedName>
        <fullName evidence="2">Heme chaperone HemW</fullName>
    </recommendedName>
</protein>
<keyword evidence="2" id="KW-0408">Iron</keyword>
<dbReference type="SFLD" id="SFLDF00562">
    <property type="entry name" value="HemN-like__clustered_with_heat"/>
    <property type="match status" value="1"/>
</dbReference>
<evidence type="ECO:0000313" key="5">
    <source>
        <dbReference type="Proteomes" id="UP000651475"/>
    </source>
</evidence>
<evidence type="ECO:0000256" key="2">
    <source>
        <dbReference type="RuleBase" id="RU364116"/>
    </source>
</evidence>
<gene>
    <name evidence="4" type="primary">hemW</name>
    <name evidence="4" type="ORF">H8S65_11210</name>
</gene>
<comment type="caution">
    <text evidence="4">The sequence shown here is derived from an EMBL/GenBank/DDBJ whole genome shotgun (WGS) entry which is preliminary data.</text>
</comment>
<dbReference type="NCBIfam" id="TIGR00539">
    <property type="entry name" value="hemN_rel"/>
    <property type="match status" value="1"/>
</dbReference>
<dbReference type="CDD" id="cd01335">
    <property type="entry name" value="Radical_SAM"/>
    <property type="match status" value="1"/>
</dbReference>
<dbReference type="Proteomes" id="UP000651475">
    <property type="component" value="Unassembled WGS sequence"/>
</dbReference>
<dbReference type="InterPro" id="IPR007197">
    <property type="entry name" value="rSAM"/>
</dbReference>
<evidence type="ECO:0000259" key="3">
    <source>
        <dbReference type="PROSITE" id="PS51918"/>
    </source>
</evidence>
<keyword evidence="2" id="KW-0004">4Fe-4S</keyword>
<dbReference type="InterPro" id="IPR034505">
    <property type="entry name" value="Coproporphyrinogen-III_oxidase"/>
</dbReference>
<dbReference type="SMART" id="SM00729">
    <property type="entry name" value="Elp3"/>
    <property type="match status" value="1"/>
</dbReference>
<dbReference type="InterPro" id="IPR023404">
    <property type="entry name" value="rSAM_horseshoe"/>
</dbReference>
<dbReference type="InterPro" id="IPR010723">
    <property type="entry name" value="HemN_C"/>
</dbReference>
<dbReference type="SFLD" id="SFLDG01065">
    <property type="entry name" value="anaerobic_coproporphyrinogen-I"/>
    <property type="match status" value="1"/>
</dbReference>
<dbReference type="SUPFAM" id="SSF102114">
    <property type="entry name" value="Radical SAM enzymes"/>
    <property type="match status" value="1"/>
</dbReference>
<dbReference type="EMBL" id="JACOOJ010000018">
    <property type="protein sequence ID" value="MBC5633327.1"/>
    <property type="molecule type" value="Genomic_DNA"/>
</dbReference>
<comment type="subcellular location">
    <subcellularLocation>
        <location evidence="2">Cytoplasm</location>
    </subcellularLocation>
</comment>
<dbReference type="PROSITE" id="PS51918">
    <property type="entry name" value="RADICAL_SAM"/>
    <property type="match status" value="1"/>
</dbReference>
<dbReference type="SFLD" id="SFLDS00029">
    <property type="entry name" value="Radical_SAM"/>
    <property type="match status" value="1"/>
</dbReference>